<evidence type="ECO:0000256" key="4">
    <source>
        <dbReference type="ARBA" id="ARBA00011956"/>
    </source>
</evidence>
<evidence type="ECO:0000256" key="5">
    <source>
        <dbReference type="ARBA" id="ARBA00022723"/>
    </source>
</evidence>
<dbReference type="Gene3D" id="1.10.441.10">
    <property type="entry name" value="Phosphomannose Isomerase, domain 2"/>
    <property type="match status" value="1"/>
</dbReference>
<proteinExistence type="inferred from homology"/>
<evidence type="ECO:0000256" key="2">
    <source>
        <dbReference type="ARBA" id="ARBA00001947"/>
    </source>
</evidence>
<protein>
    <recommendedName>
        <fullName evidence="4">mannose-6-phosphate isomerase</fullName>
        <ecNumber evidence="4">5.3.1.8</ecNumber>
    </recommendedName>
</protein>
<dbReference type="PIRSF" id="PIRSF001480">
    <property type="entry name" value="Mannose-6-phosphate_isomerase"/>
    <property type="match status" value="1"/>
</dbReference>
<evidence type="ECO:0000256" key="6">
    <source>
        <dbReference type="ARBA" id="ARBA00022833"/>
    </source>
</evidence>
<dbReference type="PRINTS" id="PR00714">
    <property type="entry name" value="MAN6PISMRASE"/>
</dbReference>
<evidence type="ECO:0000256" key="1">
    <source>
        <dbReference type="ARBA" id="ARBA00000757"/>
    </source>
</evidence>
<dbReference type="EC" id="5.3.1.8" evidence="4"/>
<dbReference type="SUPFAM" id="SSF51182">
    <property type="entry name" value="RmlC-like cupins"/>
    <property type="match status" value="1"/>
</dbReference>
<keyword evidence="10" id="KW-1185">Reference proteome</keyword>
<comment type="cofactor">
    <cofactor evidence="2">
        <name>Zn(2+)</name>
        <dbReference type="ChEBI" id="CHEBI:29105"/>
    </cofactor>
</comment>
<dbReference type="GO" id="GO:0004476">
    <property type="term" value="F:mannose-6-phosphate isomerase activity"/>
    <property type="evidence" value="ECO:0007669"/>
    <property type="project" value="UniProtKB-EC"/>
</dbReference>
<sequence length="401" mass="43843">MRHDERHTMKRLTGTVRTYSWGSYDAIPDILGKEADGQPWAEYWLGAHETSPSVLDGISLTDYIHTHPDELGDRSRDVFGTRLPFLLKILSARHPLSLQAHPDAAMARTGFIRENQSGIDVNDPHRTFVDDWPKPEILVALSDFEGLCGFRDPHETRQLFDGLNILTPTDPLLGSLTERSGSAALAETFLDCLAGDGMRRQIATEVVSEAVNHVGEDTPLGEFARTAVELDEYFPGDPSIPAALMLNRIHLKPGQALSVPPGLMHSYLSGTGIEIMADSNNVVRGGLTDKHIDVDSLIQIVSFQPQPPQIIETEEIEHGAHAYPGIANQFRLWKLDLDATRPAMLPATDLARILLITGGYAVCSSSGDTEEVVRGQAMWIPANEQIQVDGDCDGFLAAAGV</sequence>
<dbReference type="NCBIfam" id="TIGR00218">
    <property type="entry name" value="manA"/>
    <property type="match status" value="1"/>
</dbReference>
<dbReference type="PANTHER" id="PTHR10309:SF0">
    <property type="entry name" value="MANNOSE-6-PHOSPHATE ISOMERASE"/>
    <property type="match status" value="1"/>
</dbReference>
<dbReference type="PANTHER" id="PTHR10309">
    <property type="entry name" value="MANNOSE-6-PHOSPHATE ISOMERASE"/>
    <property type="match status" value="1"/>
</dbReference>
<dbReference type="InterPro" id="IPR001250">
    <property type="entry name" value="Man6P_Isoase-1"/>
</dbReference>
<comment type="similarity">
    <text evidence="3">Belongs to the mannose-6-phosphate isomerase type 1 family.</text>
</comment>
<dbReference type="EMBL" id="ADZU01000023">
    <property type="protein sequence ID" value="EFS92465.1"/>
    <property type="molecule type" value="Genomic_DNA"/>
</dbReference>
<dbReference type="InterPro" id="IPR011051">
    <property type="entry name" value="RmlC_Cupin_sf"/>
</dbReference>
<dbReference type="Proteomes" id="UP000003179">
    <property type="component" value="Unassembled WGS sequence"/>
</dbReference>
<reference evidence="9" key="1">
    <citation type="submission" date="2010-08" db="EMBL/GenBank/DDBJ databases">
        <authorList>
            <person name="Weinstock G."/>
            <person name="Sodergren E."/>
            <person name="Clifton S."/>
            <person name="Fulton L."/>
            <person name="Fulton B."/>
            <person name="Courtney L."/>
            <person name="Fronick C."/>
            <person name="Harrison M."/>
            <person name="Strong C."/>
            <person name="Farmer C."/>
            <person name="Delahaunty K."/>
            <person name="Markovic C."/>
            <person name="Hall O."/>
            <person name="Minx P."/>
            <person name="Tomlinson C."/>
            <person name="Mitreva M."/>
            <person name="Hou S."/>
            <person name="Chen J."/>
            <person name="Wollam A."/>
            <person name="Pepin K.H."/>
            <person name="Johnson M."/>
            <person name="Bhonagiri V."/>
            <person name="Zhang X."/>
            <person name="Suruliraj S."/>
            <person name="Warren W."/>
            <person name="Chinwalla A."/>
            <person name="Mardis E.R."/>
            <person name="Wilson R.K."/>
        </authorList>
    </citation>
    <scope>NUCLEOTIDE SEQUENCE [LARGE SCALE GENOMIC DNA]</scope>
    <source>
        <strain evidence="9">HL044PA1</strain>
    </source>
</reference>
<comment type="caution">
    <text evidence="9">The sequence shown here is derived from an EMBL/GenBank/DDBJ whole genome shotgun (WGS) entry which is preliminary data.</text>
</comment>
<evidence type="ECO:0000256" key="3">
    <source>
        <dbReference type="ARBA" id="ARBA00010772"/>
    </source>
</evidence>
<dbReference type="InterPro" id="IPR046457">
    <property type="entry name" value="PMI_typeI_cat"/>
</dbReference>
<dbReference type="Gene3D" id="2.60.120.10">
    <property type="entry name" value="Jelly Rolls"/>
    <property type="match status" value="2"/>
</dbReference>
<evidence type="ECO:0000256" key="7">
    <source>
        <dbReference type="ARBA" id="ARBA00023235"/>
    </source>
</evidence>
<accession>A0ABP2K8W5</accession>
<comment type="catalytic activity">
    <reaction evidence="1">
        <text>D-mannose 6-phosphate = D-fructose 6-phosphate</text>
        <dbReference type="Rhea" id="RHEA:12356"/>
        <dbReference type="ChEBI" id="CHEBI:58735"/>
        <dbReference type="ChEBI" id="CHEBI:61527"/>
        <dbReference type="EC" id="5.3.1.8"/>
    </reaction>
</comment>
<dbReference type="InterPro" id="IPR014710">
    <property type="entry name" value="RmlC-like_jellyroll"/>
</dbReference>
<keyword evidence="5" id="KW-0479">Metal-binding</keyword>
<gene>
    <name evidence="9" type="primary">manA</name>
    <name evidence="9" type="ORF">HMPREF9607_01409</name>
</gene>
<evidence type="ECO:0000313" key="10">
    <source>
        <dbReference type="Proteomes" id="UP000003179"/>
    </source>
</evidence>
<feature type="domain" description="Phosphomannose isomerase type I catalytic" evidence="8">
    <location>
        <begin position="10"/>
        <end position="151"/>
    </location>
</feature>
<dbReference type="CDD" id="cd07011">
    <property type="entry name" value="cupin_PMI_type_I_N"/>
    <property type="match status" value="1"/>
</dbReference>
<evidence type="ECO:0000313" key="9">
    <source>
        <dbReference type="EMBL" id="EFS92465.1"/>
    </source>
</evidence>
<keyword evidence="7 9" id="KW-0413">Isomerase</keyword>
<keyword evidence="6" id="KW-0862">Zinc</keyword>
<name>A0ABP2K8W5_9ACTN</name>
<dbReference type="InterPro" id="IPR016305">
    <property type="entry name" value="Mannose-6-P_Isomerase"/>
</dbReference>
<organism evidence="9 10">
    <name type="scientific">Cutibacterium modestum HL044PA1</name>
    <dbReference type="NCBI Taxonomy" id="765109"/>
    <lineage>
        <taxon>Bacteria</taxon>
        <taxon>Bacillati</taxon>
        <taxon>Actinomycetota</taxon>
        <taxon>Actinomycetes</taxon>
        <taxon>Propionibacteriales</taxon>
        <taxon>Propionibacteriaceae</taxon>
        <taxon>Cutibacterium</taxon>
        <taxon>Cutibacterium modestum</taxon>
    </lineage>
</organism>
<dbReference type="Pfam" id="PF20511">
    <property type="entry name" value="PMI_typeI_cat"/>
    <property type="match status" value="1"/>
</dbReference>
<evidence type="ECO:0000259" key="8">
    <source>
        <dbReference type="Pfam" id="PF20511"/>
    </source>
</evidence>